<evidence type="ECO:0000256" key="4">
    <source>
        <dbReference type="ARBA" id="ARBA00022679"/>
    </source>
</evidence>
<accession>A0AA38X390</accession>
<dbReference type="InterPro" id="IPR050830">
    <property type="entry name" value="Fungal_FAS"/>
</dbReference>
<dbReference type="PROSITE" id="PS00606">
    <property type="entry name" value="KS3_1"/>
    <property type="match status" value="1"/>
</dbReference>
<dbReference type="Pfam" id="PF18325">
    <property type="entry name" value="Fas_alpha_ACP"/>
    <property type="match status" value="1"/>
</dbReference>
<comment type="caution">
    <text evidence="12">The sequence shown here is derived from an EMBL/GenBank/DDBJ whole genome shotgun (WGS) entry which is preliminary data.</text>
</comment>
<proteinExistence type="inferred from homology"/>
<name>A0AA38X390_9EURO</name>
<dbReference type="PANTHER" id="PTHR10982:SF21">
    <property type="entry name" value="FATTY ACID SYNTHASE SUBUNIT BETA"/>
    <property type="match status" value="1"/>
</dbReference>
<organism evidence="12 13">
    <name type="scientific">Cladophialophora chaetospira</name>
    <dbReference type="NCBI Taxonomy" id="386627"/>
    <lineage>
        <taxon>Eukaryota</taxon>
        <taxon>Fungi</taxon>
        <taxon>Dikarya</taxon>
        <taxon>Ascomycota</taxon>
        <taxon>Pezizomycotina</taxon>
        <taxon>Eurotiomycetes</taxon>
        <taxon>Chaetothyriomycetidae</taxon>
        <taxon>Chaetothyriales</taxon>
        <taxon>Herpotrichiellaceae</taxon>
        <taxon>Cladophialophora</taxon>
    </lineage>
</organism>
<dbReference type="SUPFAM" id="SSF51735">
    <property type="entry name" value="NAD(P)-binding Rossmann-fold domains"/>
    <property type="match status" value="1"/>
</dbReference>
<dbReference type="InterPro" id="IPR036291">
    <property type="entry name" value="NAD(P)-bd_dom_sf"/>
</dbReference>
<dbReference type="EC" id="2.3.1.86" evidence="12"/>
<dbReference type="CDD" id="cd00828">
    <property type="entry name" value="elong_cond_enzymes"/>
    <property type="match status" value="1"/>
</dbReference>
<dbReference type="Pfam" id="PF02801">
    <property type="entry name" value="Ketoacyl-synt_C"/>
    <property type="match status" value="1"/>
</dbReference>
<dbReference type="InterPro" id="IPR018201">
    <property type="entry name" value="Ketoacyl_synth_AS"/>
</dbReference>
<dbReference type="Pfam" id="PF18314">
    <property type="entry name" value="FAS_I_H"/>
    <property type="match status" value="1"/>
</dbReference>
<sequence>MISSVEQELSYVLLIELLAHQFAYPVRWIETQEEILNAQKTQRIIEVGPSQTLINMFQQSAAKSSARDDALAFKRQYLSVTENEDEISYGGITHNSSNSIIKKATEEWSARRPSLAPASEFPQTSIGSKSLTSSMPTTTQPQTLPQGTPLISSTLVDQQVRAKIILQTIITEKMARLGGEFTWNSTIKKLAAGRSVIENEIIGDLEAEFDKCPEDASTMSLGDLRESLQSQHKGMIGKVSKRLISRTLMSKLASPWNLDRAREYLGTRWRLGSNGQDNVLLVTTLRSFGMSRLPDSESQALLDRAAQDYLADSGVCIEHNASTHEPPKPTARPTMTQTESKFQYTNGPCHQPDRVISQDRSGPAILELEAKILALEQDLQKFRAEHDEVYLAGITGVFDIRKARTFQSSWNWSREEHLRAHYGSRSHRFPHRFKESTNVHLYKGQKMDHKNSATQGFQTQSNSDSTSRFNAATGYYIDSWKNSSWQFDNKLTALFHTARRQKSFYSTQQRPKRVLLTGAGKDSIGQHLLSRLLRSGAQVVVGTSRLNASTAKYFQRLYRTSGASDSRLTVLPFNQGSRVDVEALVCYIYEKLGWDLDLVIPFAAISQNGQSIENLDGQNELAQRIMLTNTLRMLGCVSRRKRRLGINTNPAQVILPLSPNHGEIGHDGLYAESKLGLESLLRKWHSEDWHPFLGFCGATIGWTTGTGLTKHQDALFNPSDETAIQSVSAEEMAACLFALTHPELVAVCEGGPILANFSGTKTSTYEFAKTLRTTRKLKIEREEVRRRLAEEAACDEESKLGDGHSEMDQKISLVDRRANFEIDYPALLSFESLMVDSDVNFGVEQPLDRIPVVVGFGEVGPFGSSRTRWQMETAGDLSLDGAIELAWIMGFVECKDISAYELQWVDCETAQPIADKDIKTKYYARILEGCGIRPLDDDNPPQQLYEHRLAHDLAPFEVEADVAQDFKRQYGDKVRISPVSGSSKRSIEILQEAELLIPKPASTSRAVAGLIPRGWAAQRYGIPPEIIGEVDPATLYVLVCVAETLLSAGVTDFYEFYNFIHTSEVGNCLGSGLGGIRSLKKMFKDQFQGESFGGGIQSNILQETFANTAGAWVNMLLLGANGPINTPVGACATSLESLDRGYDLICSGKAHVCLVGGYDDISREISMSFDRMKATVDVEKEIANGREPSEMSRPMTSTRAGFVESHGCGMQLLTSASLAIEMGLPIRGVLAFTGTAADGISRSVPRPGDGVLSFAAERPSKLSMPLSSRLRENAPRESLVAPRTSTDKRGLITPEDSQGETSRNTSHLSLSRLGRLEELRLRQRQPSPALQRALSSYNLTANDIDVLCLHATSTPVGDANELQVLNAQLLALGYQPQDNLPMLATCQKGLLGHSKGAAGAWAVNSALQMLSSGLIPGNPTIDDVDPAFEALEMHVCFPAETVQTDGVQVVSVTGFGFGQKGAQVLLVHPDRLWNIAARSLSQEDYDGYTKKVRRRKQLGDRAFGNAIYKGGMVQIKEKGPQSDSSSMY</sequence>
<evidence type="ECO:0000313" key="13">
    <source>
        <dbReference type="Proteomes" id="UP001172673"/>
    </source>
</evidence>
<dbReference type="EMBL" id="JAPDRK010000015">
    <property type="protein sequence ID" value="KAJ9606026.1"/>
    <property type="molecule type" value="Genomic_DNA"/>
</dbReference>
<dbReference type="Gene3D" id="3.90.25.70">
    <property type="match status" value="1"/>
</dbReference>
<reference evidence="12" key="1">
    <citation type="submission" date="2022-10" db="EMBL/GenBank/DDBJ databases">
        <title>Culturing micro-colonial fungi from biological soil crusts in the Mojave desert and describing Neophaeococcomyces mojavensis, and introducing the new genera and species Taxawa tesnikishii.</title>
        <authorList>
            <person name="Kurbessoian T."/>
            <person name="Stajich J.E."/>
        </authorList>
    </citation>
    <scope>NUCLEOTIDE SEQUENCE</scope>
    <source>
        <strain evidence="12">TK_41</strain>
    </source>
</reference>
<dbReference type="PANTHER" id="PTHR10982">
    <property type="entry name" value="MALONYL COA-ACYL CARRIER PROTEIN TRANSACYLASE"/>
    <property type="match status" value="1"/>
</dbReference>
<evidence type="ECO:0000259" key="11">
    <source>
        <dbReference type="PROSITE" id="PS52004"/>
    </source>
</evidence>
<dbReference type="Gene3D" id="3.40.50.720">
    <property type="entry name" value="NAD(P)-binding Rossmann-like Domain"/>
    <property type="match status" value="2"/>
</dbReference>
<dbReference type="Gene3D" id="3.30.70.2490">
    <property type="match status" value="1"/>
</dbReference>
<dbReference type="PROSITE" id="PS52004">
    <property type="entry name" value="KS3_2"/>
    <property type="match status" value="1"/>
</dbReference>
<evidence type="ECO:0000256" key="10">
    <source>
        <dbReference type="SAM" id="MobiDB-lite"/>
    </source>
</evidence>
<evidence type="ECO:0000256" key="6">
    <source>
        <dbReference type="ARBA" id="ARBA00048237"/>
    </source>
</evidence>
<keyword evidence="12" id="KW-0012">Acyltransferase</keyword>
<comment type="catalytic activity">
    <reaction evidence="7">
        <text>a (3R)-hydroxyacyl-[ACP] + NADP(+) = a 3-oxoacyl-[ACP] + NADPH + H(+)</text>
        <dbReference type="Rhea" id="RHEA:17397"/>
        <dbReference type="Rhea" id="RHEA-COMP:9916"/>
        <dbReference type="Rhea" id="RHEA-COMP:9945"/>
        <dbReference type="ChEBI" id="CHEBI:15378"/>
        <dbReference type="ChEBI" id="CHEBI:57783"/>
        <dbReference type="ChEBI" id="CHEBI:58349"/>
        <dbReference type="ChEBI" id="CHEBI:78776"/>
        <dbReference type="ChEBI" id="CHEBI:78827"/>
        <dbReference type="EC" id="1.1.1.100"/>
    </reaction>
</comment>
<evidence type="ECO:0000256" key="2">
    <source>
        <dbReference type="ARBA" id="ARBA00022450"/>
    </source>
</evidence>
<feature type="modified residue" description="O-(pantetheine 4'-phosphoryl)serine" evidence="9">
    <location>
        <position position="195"/>
    </location>
</feature>
<evidence type="ECO:0000256" key="3">
    <source>
        <dbReference type="ARBA" id="ARBA00022553"/>
    </source>
</evidence>
<keyword evidence="4 8" id="KW-0808">Transferase</keyword>
<dbReference type="GO" id="GO:0005835">
    <property type="term" value="C:fatty acid synthase complex"/>
    <property type="evidence" value="ECO:0007669"/>
    <property type="project" value="InterPro"/>
</dbReference>
<dbReference type="InterPro" id="IPR014031">
    <property type="entry name" value="Ketoacyl_synth_C"/>
</dbReference>
<dbReference type="InterPro" id="IPR041550">
    <property type="entry name" value="FASI_helical"/>
</dbReference>
<dbReference type="GO" id="GO:0004315">
    <property type="term" value="F:3-oxoacyl-[acyl-carrier-protein] synthase activity"/>
    <property type="evidence" value="ECO:0007669"/>
    <property type="project" value="InterPro"/>
</dbReference>
<dbReference type="InterPro" id="IPR016035">
    <property type="entry name" value="Acyl_Trfase/lysoPLipase"/>
</dbReference>
<dbReference type="InterPro" id="IPR026025">
    <property type="entry name" value="FAS_alpha_yeast"/>
</dbReference>
<feature type="region of interest" description="Disordered" evidence="10">
    <location>
        <begin position="111"/>
        <end position="148"/>
    </location>
</feature>
<keyword evidence="13" id="KW-1185">Reference proteome</keyword>
<dbReference type="InterPro" id="IPR040899">
    <property type="entry name" value="Fas_alpha_ACP"/>
</dbReference>
<dbReference type="SUPFAM" id="SSF52151">
    <property type="entry name" value="FabD/lysophospholipase-like"/>
    <property type="match status" value="1"/>
</dbReference>
<comment type="similarity">
    <text evidence="1 8">Belongs to the thiolase-like superfamily. Fungal fatty acid synthetase subunit alpha family.</text>
</comment>
<evidence type="ECO:0000256" key="7">
    <source>
        <dbReference type="ARBA" id="ARBA00048508"/>
    </source>
</evidence>
<dbReference type="SUPFAM" id="SSF53901">
    <property type="entry name" value="Thiolase-like"/>
    <property type="match status" value="2"/>
</dbReference>
<evidence type="ECO:0000256" key="9">
    <source>
        <dbReference type="PIRSR" id="PIRSR000454-4"/>
    </source>
</evidence>
<feature type="region of interest" description="Disordered" evidence="10">
    <location>
        <begin position="1262"/>
        <end position="1309"/>
    </location>
</feature>
<dbReference type="Gene3D" id="3.40.47.10">
    <property type="match status" value="1"/>
</dbReference>
<gene>
    <name evidence="12" type="primary">FAS1_3</name>
    <name evidence="12" type="ORF">H2200_009875</name>
</gene>
<dbReference type="GO" id="GO:0044550">
    <property type="term" value="P:secondary metabolite biosynthetic process"/>
    <property type="evidence" value="ECO:0007669"/>
    <property type="project" value="UniProtKB-ARBA"/>
</dbReference>
<evidence type="ECO:0000313" key="12">
    <source>
        <dbReference type="EMBL" id="KAJ9606026.1"/>
    </source>
</evidence>
<dbReference type="Pfam" id="PF00109">
    <property type="entry name" value="ketoacyl-synt"/>
    <property type="match status" value="1"/>
</dbReference>
<feature type="compositionally biased region" description="Low complexity" evidence="10">
    <location>
        <begin position="130"/>
        <end position="148"/>
    </location>
</feature>
<dbReference type="SMART" id="SM00825">
    <property type="entry name" value="PKS_KS"/>
    <property type="match status" value="1"/>
</dbReference>
<dbReference type="Proteomes" id="UP001172673">
    <property type="component" value="Unassembled WGS sequence"/>
</dbReference>
<feature type="domain" description="Ketosynthase family 3 (KS3)" evidence="11">
    <location>
        <begin position="941"/>
        <end position="1468"/>
    </location>
</feature>
<dbReference type="GO" id="GO:0004312">
    <property type="term" value="F:fatty acid synthase activity"/>
    <property type="evidence" value="ECO:0007669"/>
    <property type="project" value="InterPro"/>
</dbReference>
<keyword evidence="5" id="KW-0521">NADP</keyword>
<keyword evidence="3" id="KW-0597">Phosphoprotein</keyword>
<dbReference type="InterPro" id="IPR016039">
    <property type="entry name" value="Thiolase-like"/>
</dbReference>
<dbReference type="InterPro" id="IPR047224">
    <property type="entry name" value="FAS_alpha_su_C"/>
</dbReference>
<feature type="compositionally biased region" description="Polar residues" evidence="10">
    <location>
        <begin position="1295"/>
        <end position="1307"/>
    </location>
</feature>
<dbReference type="InterPro" id="IPR020841">
    <property type="entry name" value="PKS_Beta-ketoAc_synthase_dom"/>
</dbReference>
<evidence type="ECO:0000256" key="1">
    <source>
        <dbReference type="ARBA" id="ARBA00007485"/>
    </source>
</evidence>
<dbReference type="GO" id="GO:0008897">
    <property type="term" value="F:holo-[acyl-carrier-protein] synthase activity"/>
    <property type="evidence" value="ECO:0007669"/>
    <property type="project" value="InterPro"/>
</dbReference>
<comment type="catalytic activity">
    <reaction evidence="6">
        <text>acetyl-CoA + n malonyl-CoA + 2n NADPH + 4n H(+) = a long-chain-acyl-CoA + n CoA + n CO2 + 2n NADP(+).</text>
        <dbReference type="EC" id="2.3.1.86"/>
    </reaction>
</comment>
<dbReference type="GO" id="GO:0004321">
    <property type="term" value="F:fatty-acyl-CoA synthase activity"/>
    <property type="evidence" value="ECO:0007669"/>
    <property type="project" value="UniProtKB-EC"/>
</dbReference>
<dbReference type="InterPro" id="IPR014030">
    <property type="entry name" value="Ketoacyl_synth_N"/>
</dbReference>
<keyword evidence="2 8" id="KW-0596">Phosphopantetheine</keyword>
<evidence type="ECO:0000256" key="8">
    <source>
        <dbReference type="PIRNR" id="PIRNR000454"/>
    </source>
</evidence>
<dbReference type="PIRSF" id="PIRSF000454">
    <property type="entry name" value="FAS_yeast_alpha"/>
    <property type="match status" value="1"/>
</dbReference>
<dbReference type="GO" id="GO:0042759">
    <property type="term" value="P:long-chain fatty acid biosynthetic process"/>
    <property type="evidence" value="ECO:0007669"/>
    <property type="project" value="UniProtKB-UniRule"/>
</dbReference>
<dbReference type="GO" id="GO:0004316">
    <property type="term" value="F:3-oxoacyl-[acyl-carrier-protein] reductase (NADPH) activity"/>
    <property type="evidence" value="ECO:0007669"/>
    <property type="project" value="UniProtKB-EC"/>
</dbReference>
<dbReference type="FunFam" id="3.90.25.70:FF:000001">
    <property type="entry name" value="Fatty acid synthase subunit alpha"/>
    <property type="match status" value="1"/>
</dbReference>
<evidence type="ECO:0000256" key="5">
    <source>
        <dbReference type="ARBA" id="ARBA00022857"/>
    </source>
</evidence>
<protein>
    <submittedName>
        <fullName evidence="12">Beta subunit of fatty acid synthetase</fullName>
        <ecNumber evidence="12">2.3.1.86</ecNumber>
    </submittedName>
</protein>